<dbReference type="FunCoup" id="A0A251RYM7">
    <property type="interactions" value="3581"/>
</dbReference>
<dbReference type="SUPFAM" id="SSF57903">
    <property type="entry name" value="FYVE/PHD zinc finger"/>
    <property type="match status" value="1"/>
</dbReference>
<dbReference type="InterPro" id="IPR011011">
    <property type="entry name" value="Znf_FYVE_PHD"/>
</dbReference>
<sequence>MKKADVISDKLNGVKTLVKDKTREYKQKTTSETSNSESTSSSYNALLPENAKNKANMKASRINKFNDGATMSDDADDDNRLRNNEEKSSLRSDEYENKKVSVGKRQDKEVGPISDGDDPHEEHSKPQEEETSSQSPHTDGSDESDVVEHDVKVCDICGDAGREDLLAICCRCPDGAEHTYCMKVMIDKVPEGDWLCEECEMEETKITNRQKNNTETSFEKDQSSDSAVVKASGKRRADELESSSSFKKPTLEIPGSSKDVERGKVKPSHQFSSDSHIGSESTEGSHSPAKRPRLQSLRGAFSKSSSFSFPNAKSKTKLVDEAVLKRQKSTKERSFHDTIAPKEMSKSVSFRSTNLGGRFGPSGSKVKMLSPNSAHVQDLRSPINKKERSFERTSSVKSNTSSSAALTPKGDRMLSSRGETNSVSNSEAKVSKGDCKTTSGLKSNNRLVNIGAETLVSQGQLDKQLPSSPTKVVTASSGAISSVEDKPTDNSSKATSKESTNLAETVKENTTGVTVNAGTSGVSGQNNKQTKISKDGKNGENKLKDAIEAALLKKPGIYRKNKTSDQPDESSIPTVNNEAAIVDRAPHLRNAGSLTSAEVSPPDWHGQISRNSSVDHSKQSNGNNHKPSMILPAEGRHSTTGLFNYDNVALSSLSKNSAIPDHECIWQGSFEINRSGKMAEFWDGLQAHLSTCASPRVFEAVNKFPHKILLNGVSRVSAWPTQFENSGVKEDNIAIYFFAKDLESYEKSYQVLLDDMIKGDLALIGSINGVELLIFPSNQLPEKSNRWNMLFFLWGVFRGKKKNPSNQILDKSEKSCVPQSVSSISTDKIPVAENASLIGLNQIPNNPAKSCAQNASLIGLNQIPNNPAKSCAQSVSSTATGKIPLAENASLIGSIEKDNHVDLESKVNSKLQNLSADSVNVAPASSKEIVPEIHLQKNEPKKRPFIDLSDDVDFDGTSQINTWRDVSGRMAEEGNFSKKQKSDFNGQDSVLDIGKTDAGNSNGERYFFPIERGKDQQKKPVFTLDLNEDVTTYLGGDDDNIIMPEKDDDDVASLSLSLAFSPPDEDNEDNRGKGKWQSGTSMVRFRDMVDK</sequence>
<evidence type="ECO:0000256" key="2">
    <source>
        <dbReference type="ARBA" id="ARBA00022771"/>
    </source>
</evidence>
<feature type="compositionally biased region" description="Polar residues" evidence="6">
    <location>
        <begin position="207"/>
        <end position="216"/>
    </location>
</feature>
<organism evidence="9 10">
    <name type="scientific">Helianthus annuus</name>
    <name type="common">Common sunflower</name>
    <dbReference type="NCBI Taxonomy" id="4232"/>
    <lineage>
        <taxon>Eukaryota</taxon>
        <taxon>Viridiplantae</taxon>
        <taxon>Streptophyta</taxon>
        <taxon>Embryophyta</taxon>
        <taxon>Tracheophyta</taxon>
        <taxon>Spermatophyta</taxon>
        <taxon>Magnoliopsida</taxon>
        <taxon>eudicotyledons</taxon>
        <taxon>Gunneridae</taxon>
        <taxon>Pentapetalae</taxon>
        <taxon>asterids</taxon>
        <taxon>campanulids</taxon>
        <taxon>Asterales</taxon>
        <taxon>Asteraceae</taxon>
        <taxon>Asteroideae</taxon>
        <taxon>Heliantheae alliance</taxon>
        <taxon>Heliantheae</taxon>
        <taxon>Helianthus</taxon>
    </lineage>
</organism>
<reference evidence="8 10" key="1">
    <citation type="journal article" date="2017" name="Nature">
        <title>The sunflower genome provides insights into oil metabolism, flowering and Asterid evolution.</title>
        <authorList>
            <person name="Badouin H."/>
            <person name="Gouzy J."/>
            <person name="Grassa C.J."/>
            <person name="Murat F."/>
            <person name="Staton S.E."/>
            <person name="Cottret L."/>
            <person name="Lelandais-Briere C."/>
            <person name="Owens G.L."/>
            <person name="Carrere S."/>
            <person name="Mayjonade B."/>
            <person name="Legrand L."/>
            <person name="Gill N."/>
            <person name="Kane N.C."/>
            <person name="Bowers J.E."/>
            <person name="Hubner S."/>
            <person name="Bellec A."/>
            <person name="Berard A."/>
            <person name="Berges H."/>
            <person name="Blanchet N."/>
            <person name="Boniface M.C."/>
            <person name="Brunel D."/>
            <person name="Catrice O."/>
            <person name="Chaidir N."/>
            <person name="Claudel C."/>
            <person name="Donnadieu C."/>
            <person name="Faraut T."/>
            <person name="Fievet G."/>
            <person name="Helmstetter N."/>
            <person name="King M."/>
            <person name="Knapp S.J."/>
            <person name="Lai Z."/>
            <person name="Le Paslier M.C."/>
            <person name="Lippi Y."/>
            <person name="Lorenzon L."/>
            <person name="Mandel J.R."/>
            <person name="Marage G."/>
            <person name="Marchand G."/>
            <person name="Marquand E."/>
            <person name="Bret-Mestries E."/>
            <person name="Morien E."/>
            <person name="Nambeesan S."/>
            <person name="Nguyen T."/>
            <person name="Pegot-Espagnet P."/>
            <person name="Pouilly N."/>
            <person name="Raftis F."/>
            <person name="Sallet E."/>
            <person name="Schiex T."/>
            <person name="Thomas J."/>
            <person name="Vandecasteele C."/>
            <person name="Vares D."/>
            <person name="Vear F."/>
            <person name="Vautrin S."/>
            <person name="Crespi M."/>
            <person name="Mangin B."/>
            <person name="Burke J.M."/>
            <person name="Salse J."/>
            <person name="Munos S."/>
            <person name="Vincourt P."/>
            <person name="Rieseberg L.H."/>
            <person name="Langlade N.B."/>
        </authorList>
    </citation>
    <scope>NUCLEOTIDE SEQUENCE [LARGE SCALE GENOMIC DNA]</scope>
    <source>
        <strain evidence="10">cv. SF193</strain>
        <tissue evidence="8">Leaves</tissue>
    </source>
</reference>
<proteinExistence type="predicted"/>
<evidence type="ECO:0000313" key="10">
    <source>
        <dbReference type="Proteomes" id="UP000215914"/>
    </source>
</evidence>
<dbReference type="EMBL" id="CM007905">
    <property type="protein sequence ID" value="OTF91575.1"/>
    <property type="molecule type" value="Genomic_DNA"/>
</dbReference>
<dbReference type="STRING" id="4232.A0A251RYM7"/>
<feature type="compositionally biased region" description="Polar residues" evidence="6">
    <location>
        <begin position="346"/>
        <end position="355"/>
    </location>
</feature>
<feature type="compositionally biased region" description="Low complexity" evidence="6">
    <location>
        <begin position="30"/>
        <end position="42"/>
    </location>
</feature>
<dbReference type="InParanoid" id="A0A251RYM7"/>
<keyword evidence="2" id="KW-0863">Zinc-finger</keyword>
<feature type="region of interest" description="Disordered" evidence="6">
    <location>
        <begin position="460"/>
        <end position="541"/>
    </location>
</feature>
<keyword evidence="10" id="KW-1185">Reference proteome</keyword>
<accession>A0A251RYM7</accession>
<feature type="region of interest" description="Disordered" evidence="6">
    <location>
        <begin position="1059"/>
        <end position="1091"/>
    </location>
</feature>
<feature type="domain" description="AIPP2-like SPOC-like" evidence="7">
    <location>
        <begin position="666"/>
        <end position="797"/>
    </location>
</feature>
<dbReference type="GO" id="GO:0008270">
    <property type="term" value="F:zinc ion binding"/>
    <property type="evidence" value="ECO:0007669"/>
    <property type="project" value="UniProtKB-KW"/>
</dbReference>
<dbReference type="GO" id="GO:0140566">
    <property type="term" value="F:histone reader activity"/>
    <property type="evidence" value="ECO:0007669"/>
    <property type="project" value="InterPro"/>
</dbReference>
<dbReference type="AlphaFoldDB" id="A0A251RYM7"/>
<gene>
    <name evidence="9" type="ORF">HannXRQ_Chr16g0512261</name>
    <name evidence="8" type="ORF">HanXRQr2_Chr16g0748481</name>
</gene>
<keyword evidence="3" id="KW-0862">Zinc</keyword>
<protein>
    <submittedName>
        <fullName evidence="8">Chromatin regulator PHD family</fullName>
    </submittedName>
    <submittedName>
        <fullName evidence="9">Putative zinc finger, RING/FYVE/PHD-type</fullName>
    </submittedName>
</protein>
<feature type="compositionally biased region" description="Basic and acidic residues" evidence="6">
    <location>
        <begin position="17"/>
        <end position="29"/>
    </location>
</feature>
<dbReference type="EMBL" id="MNCJ02000331">
    <property type="protein sequence ID" value="KAF5760027.1"/>
    <property type="molecule type" value="Genomic_DNA"/>
</dbReference>
<dbReference type="Gramene" id="mRNA:HanXRQr2_Chr16g0748481">
    <property type="protein sequence ID" value="mRNA:HanXRQr2_Chr16g0748481"/>
    <property type="gene ID" value="HanXRQr2_Chr16g0748481"/>
</dbReference>
<feature type="compositionally biased region" description="Basic and acidic residues" evidence="6">
    <location>
        <begin position="317"/>
        <end position="345"/>
    </location>
</feature>
<dbReference type="GO" id="GO:0034244">
    <property type="term" value="P:negative regulation of transcription elongation by RNA polymerase II"/>
    <property type="evidence" value="ECO:0007669"/>
    <property type="project" value="InterPro"/>
</dbReference>
<evidence type="ECO:0000256" key="6">
    <source>
        <dbReference type="SAM" id="MobiDB-lite"/>
    </source>
</evidence>
<evidence type="ECO:0000313" key="9">
    <source>
        <dbReference type="EMBL" id="OTF91575.1"/>
    </source>
</evidence>
<feature type="compositionally biased region" description="Polar residues" evidence="6">
    <location>
        <begin position="269"/>
        <end position="285"/>
    </location>
</feature>
<reference evidence="9" key="2">
    <citation type="submission" date="2017-02" db="EMBL/GenBank/DDBJ databases">
        <title>Sunflower complete genome.</title>
        <authorList>
            <person name="Langlade N."/>
            <person name="Munos S."/>
        </authorList>
    </citation>
    <scope>NUCLEOTIDE SEQUENCE [LARGE SCALE GENOMIC DNA]</scope>
    <source>
        <tissue evidence="9">Leaves</tissue>
    </source>
</reference>
<dbReference type="InterPro" id="IPR049914">
    <property type="entry name" value="PHD1-3/5-6"/>
</dbReference>
<evidence type="ECO:0000256" key="3">
    <source>
        <dbReference type="ARBA" id="ARBA00022833"/>
    </source>
</evidence>
<feature type="region of interest" description="Disordered" evidence="6">
    <location>
        <begin position="1"/>
        <end position="146"/>
    </location>
</feature>
<evidence type="ECO:0000256" key="5">
    <source>
        <dbReference type="ARBA" id="ARBA00023163"/>
    </source>
</evidence>
<evidence type="ECO:0000256" key="4">
    <source>
        <dbReference type="ARBA" id="ARBA00023015"/>
    </source>
</evidence>
<feature type="region of interest" description="Disordered" evidence="6">
    <location>
        <begin position="207"/>
        <end position="442"/>
    </location>
</feature>
<reference evidence="8" key="3">
    <citation type="submission" date="2020-06" db="EMBL/GenBank/DDBJ databases">
        <title>Helianthus annuus Genome sequencing and assembly Release 2.</title>
        <authorList>
            <person name="Gouzy J."/>
            <person name="Langlade N."/>
            <person name="Munos S."/>
        </authorList>
    </citation>
    <scope>NUCLEOTIDE SEQUENCE</scope>
    <source>
        <tissue evidence="8">Leaves</tissue>
    </source>
</reference>
<keyword evidence="1" id="KW-0479">Metal-binding</keyword>
<dbReference type="Gene3D" id="3.30.40.10">
    <property type="entry name" value="Zinc/RING finger domain, C3HC4 (zinc finger)"/>
    <property type="match status" value="1"/>
</dbReference>
<dbReference type="PANTHER" id="PTHR33304:SF9">
    <property type="entry name" value="RING_FYVE_PHD ZINC FINGER SUPERFAMILY PROTEIN"/>
    <property type="match status" value="1"/>
</dbReference>
<keyword evidence="4" id="KW-0805">Transcription regulation</keyword>
<dbReference type="Proteomes" id="UP000215914">
    <property type="component" value="Chromosome 16"/>
</dbReference>
<feature type="compositionally biased region" description="Polar residues" evidence="6">
    <location>
        <begin position="417"/>
        <end position="428"/>
    </location>
</feature>
<feature type="compositionally biased region" description="Basic and acidic residues" evidence="6">
    <location>
        <begin position="532"/>
        <end position="541"/>
    </location>
</feature>
<dbReference type="PANTHER" id="PTHR33304">
    <property type="match status" value="1"/>
</dbReference>
<feature type="compositionally biased region" description="Polar residues" evidence="6">
    <location>
        <begin position="489"/>
        <end position="530"/>
    </location>
</feature>
<feature type="compositionally biased region" description="Polar residues" evidence="6">
    <location>
        <begin position="302"/>
        <end position="313"/>
    </location>
</feature>
<evidence type="ECO:0000313" key="8">
    <source>
        <dbReference type="EMBL" id="KAF5760027.1"/>
    </source>
</evidence>
<dbReference type="InterPro" id="IPR013083">
    <property type="entry name" value="Znf_RING/FYVE/PHD"/>
</dbReference>
<feature type="region of interest" description="Disordered" evidence="6">
    <location>
        <begin position="594"/>
        <end position="633"/>
    </location>
</feature>
<evidence type="ECO:0000259" key="7">
    <source>
        <dbReference type="Pfam" id="PF23121"/>
    </source>
</evidence>
<feature type="compositionally biased region" description="Basic and acidic residues" evidence="6">
    <location>
        <begin position="78"/>
        <end position="110"/>
    </location>
</feature>
<name>A0A251RYM7_HELAN</name>
<evidence type="ECO:0000256" key="1">
    <source>
        <dbReference type="ARBA" id="ARBA00022723"/>
    </source>
</evidence>
<dbReference type="Pfam" id="PF23121">
    <property type="entry name" value="SPOC_AIPP2"/>
    <property type="match status" value="1"/>
</dbReference>
<dbReference type="InterPro" id="IPR056280">
    <property type="entry name" value="AIPP2-like_SPOC"/>
</dbReference>
<dbReference type="OMA" id="MFFFLWG"/>
<feature type="compositionally biased region" description="Polar residues" evidence="6">
    <location>
        <begin position="460"/>
        <end position="480"/>
    </location>
</feature>
<keyword evidence="5" id="KW-0804">Transcription</keyword>